<dbReference type="Gene3D" id="2.40.50.100">
    <property type="match status" value="1"/>
</dbReference>
<dbReference type="AlphaFoldDB" id="A0A0G1PCZ3"/>
<dbReference type="InterPro" id="IPR050465">
    <property type="entry name" value="UPF0194_transport"/>
</dbReference>
<evidence type="ECO:0000256" key="1">
    <source>
        <dbReference type="ARBA" id="ARBA00004196"/>
    </source>
</evidence>
<sequence length="217" mass="23647">MASNKFSGQVWGRNVETRFAFSGKLVSLRKNAGDSVSKGEIIASLDRQILQADLDRQLAQNQQVRADFEIFNIRFKNPGDDITRYNKSSQQASLDASVKEVEQAKYRLDQADLTSPVAGVILDMGGCAVGLNVAPAANSVIILDTVSVIFRIKIEPHECRRFANPVKLPVDLPKLGKKIFGQASLPKMLAGGDWVVDLTADELKDLPVGLEGVVEVP</sequence>
<proteinExistence type="predicted"/>
<evidence type="ECO:0000313" key="4">
    <source>
        <dbReference type="Proteomes" id="UP000034264"/>
    </source>
</evidence>
<dbReference type="SUPFAM" id="SSF111369">
    <property type="entry name" value="HlyD-like secretion proteins"/>
    <property type="match status" value="1"/>
</dbReference>
<reference evidence="3 4" key="1">
    <citation type="journal article" date="2015" name="Nature">
        <title>rRNA introns, odd ribosomes, and small enigmatic genomes across a large radiation of phyla.</title>
        <authorList>
            <person name="Brown C.T."/>
            <person name="Hug L.A."/>
            <person name="Thomas B.C."/>
            <person name="Sharon I."/>
            <person name="Castelle C.J."/>
            <person name="Singh A."/>
            <person name="Wilkins M.J."/>
            <person name="Williams K.H."/>
            <person name="Banfield J.F."/>
        </authorList>
    </citation>
    <scope>NUCLEOTIDE SEQUENCE [LARGE SCALE GENOMIC DNA]</scope>
</reference>
<accession>A0A0G1PCZ3</accession>
<dbReference type="Proteomes" id="UP000034264">
    <property type="component" value="Unassembled WGS sequence"/>
</dbReference>
<comment type="subcellular location">
    <subcellularLocation>
        <location evidence="1">Cell envelope</location>
    </subcellularLocation>
</comment>
<evidence type="ECO:0000313" key="3">
    <source>
        <dbReference type="EMBL" id="KKU03298.1"/>
    </source>
</evidence>
<protein>
    <submittedName>
        <fullName evidence="3">RND family efflux transporter, MFP subunit</fullName>
    </submittedName>
</protein>
<evidence type="ECO:0000256" key="2">
    <source>
        <dbReference type="ARBA" id="ARBA00023054"/>
    </source>
</evidence>
<organism evidence="3 4">
    <name type="scientific">Candidatus Amesbacteria bacterium GW2011_GWC2_45_19</name>
    <dbReference type="NCBI Taxonomy" id="1618366"/>
    <lineage>
        <taxon>Bacteria</taxon>
        <taxon>Candidatus Amesiibacteriota</taxon>
    </lineage>
</organism>
<gene>
    <name evidence="3" type="ORF">UX05_C0002G0054</name>
</gene>
<dbReference type="PANTHER" id="PTHR32347">
    <property type="entry name" value="EFFLUX SYSTEM COMPONENT YKNX-RELATED"/>
    <property type="match status" value="1"/>
</dbReference>
<dbReference type="GO" id="GO:0030313">
    <property type="term" value="C:cell envelope"/>
    <property type="evidence" value="ECO:0007669"/>
    <property type="project" value="UniProtKB-SubCell"/>
</dbReference>
<comment type="caution">
    <text evidence="3">The sequence shown here is derived from an EMBL/GenBank/DDBJ whole genome shotgun (WGS) entry which is preliminary data.</text>
</comment>
<name>A0A0G1PCZ3_9BACT</name>
<dbReference type="PANTHER" id="PTHR32347:SF23">
    <property type="entry name" value="BLL5650 PROTEIN"/>
    <property type="match status" value="1"/>
</dbReference>
<dbReference type="EMBL" id="LCKS01000002">
    <property type="protein sequence ID" value="KKU03298.1"/>
    <property type="molecule type" value="Genomic_DNA"/>
</dbReference>
<keyword evidence="2" id="KW-0175">Coiled coil</keyword>